<evidence type="ECO:0000256" key="3">
    <source>
        <dbReference type="ARBA" id="ARBA00023125"/>
    </source>
</evidence>
<dbReference type="GO" id="GO:0003700">
    <property type="term" value="F:DNA-binding transcription factor activity"/>
    <property type="evidence" value="ECO:0007669"/>
    <property type="project" value="InterPro"/>
</dbReference>
<evidence type="ECO:0000313" key="6">
    <source>
        <dbReference type="EMBL" id="KGO78872.1"/>
    </source>
</evidence>
<evidence type="ECO:0000256" key="1">
    <source>
        <dbReference type="ARBA" id="ARBA00009437"/>
    </source>
</evidence>
<dbReference type="Pfam" id="PF03466">
    <property type="entry name" value="LysR_substrate"/>
    <property type="match status" value="1"/>
</dbReference>
<dbReference type="Gene3D" id="1.10.10.10">
    <property type="entry name" value="Winged helix-like DNA-binding domain superfamily/Winged helix DNA-binding domain"/>
    <property type="match status" value="1"/>
</dbReference>
<dbReference type="InterPro" id="IPR036390">
    <property type="entry name" value="WH_DNA-bd_sf"/>
</dbReference>
<evidence type="ECO:0000256" key="2">
    <source>
        <dbReference type="ARBA" id="ARBA00023015"/>
    </source>
</evidence>
<dbReference type="PANTHER" id="PTHR30126:SF39">
    <property type="entry name" value="HTH-TYPE TRANSCRIPTIONAL REGULATOR CYSL"/>
    <property type="match status" value="1"/>
</dbReference>
<keyword evidence="3" id="KW-0238">DNA-binding</keyword>
<dbReference type="AlphaFoldDB" id="A0A0A2LFF9"/>
<dbReference type="eggNOG" id="COG0583">
    <property type="taxonomic scope" value="Bacteria"/>
</dbReference>
<reference evidence="6 7" key="1">
    <citation type="submission" date="2013-09" db="EMBL/GenBank/DDBJ databases">
        <authorList>
            <person name="Zeng Z."/>
            <person name="Chen C."/>
        </authorList>
    </citation>
    <scope>NUCLEOTIDE SEQUENCE [LARGE SCALE GENOMIC DNA]</scope>
    <source>
        <strain evidence="6 7">F44-8</strain>
    </source>
</reference>
<dbReference type="SUPFAM" id="SSF53850">
    <property type="entry name" value="Periplasmic binding protein-like II"/>
    <property type="match status" value="1"/>
</dbReference>
<dbReference type="PROSITE" id="PS50931">
    <property type="entry name" value="HTH_LYSR"/>
    <property type="match status" value="1"/>
</dbReference>
<evidence type="ECO:0000259" key="5">
    <source>
        <dbReference type="PROSITE" id="PS50931"/>
    </source>
</evidence>
<evidence type="ECO:0000256" key="4">
    <source>
        <dbReference type="ARBA" id="ARBA00023163"/>
    </source>
</evidence>
<comment type="caution">
    <text evidence="6">The sequence shown here is derived from an EMBL/GenBank/DDBJ whole genome shotgun (WGS) entry which is preliminary data.</text>
</comment>
<keyword evidence="2" id="KW-0805">Transcription regulation</keyword>
<organism evidence="6 7">
    <name type="scientific">Flavobacterium beibuense F44-8</name>
    <dbReference type="NCBI Taxonomy" id="1406840"/>
    <lineage>
        <taxon>Bacteria</taxon>
        <taxon>Pseudomonadati</taxon>
        <taxon>Bacteroidota</taxon>
        <taxon>Flavobacteriia</taxon>
        <taxon>Flavobacteriales</taxon>
        <taxon>Flavobacteriaceae</taxon>
        <taxon>Flavobacterium</taxon>
    </lineage>
</organism>
<dbReference type="RefSeq" id="WP_035136058.1">
    <property type="nucleotide sequence ID" value="NZ_JRLV01000025.1"/>
</dbReference>
<dbReference type="FunFam" id="1.10.10.10:FF:000001">
    <property type="entry name" value="LysR family transcriptional regulator"/>
    <property type="match status" value="1"/>
</dbReference>
<gene>
    <name evidence="6" type="ORF">Q763_16445</name>
</gene>
<dbReference type="PANTHER" id="PTHR30126">
    <property type="entry name" value="HTH-TYPE TRANSCRIPTIONAL REGULATOR"/>
    <property type="match status" value="1"/>
</dbReference>
<dbReference type="CDD" id="cd08420">
    <property type="entry name" value="PBP2_CysL_like"/>
    <property type="match status" value="1"/>
</dbReference>
<feature type="domain" description="HTH lysR-type" evidence="5">
    <location>
        <begin position="6"/>
        <end position="58"/>
    </location>
</feature>
<sequence>MFDFRLKVFNTTAKRLSFTKAAAELYITQPAVTKHINEIEKHFNVMLFERNGTKIKLTPAGELLLQHTEKLFTLHHDLELDMKGFGNKQEGILRVGASTTIAQYILPPVLAAFKKRYPNIQPELHIHNTERIEASMEHDEIDLGVTEGSFKNTSFKYIPFLKDELVLVVREKHGLLKKQSISLTELTQLPLLMREPGSGTLDVIANALAKHKMKLADLTIEMRMESTEAMKQYIANSDTGAFLSVYSVYNELKQGRFSIMDIKGLNINRDLFFIQKHGTEKQLQSVFMDFALHYNFR</sequence>
<dbReference type="InterPro" id="IPR036388">
    <property type="entry name" value="WH-like_DNA-bd_sf"/>
</dbReference>
<name>A0A0A2LFF9_9FLAO</name>
<dbReference type="InterPro" id="IPR000847">
    <property type="entry name" value="LysR_HTH_N"/>
</dbReference>
<proteinExistence type="inferred from homology"/>
<dbReference type="InterPro" id="IPR005119">
    <property type="entry name" value="LysR_subst-bd"/>
</dbReference>
<dbReference type="STRING" id="1406840.Q763_16445"/>
<dbReference type="Gene3D" id="3.40.190.290">
    <property type="match status" value="1"/>
</dbReference>
<dbReference type="Pfam" id="PF00126">
    <property type="entry name" value="HTH_1"/>
    <property type="match status" value="1"/>
</dbReference>
<accession>A0A0A2LFF9</accession>
<dbReference type="PRINTS" id="PR00039">
    <property type="entry name" value="HTHLYSR"/>
</dbReference>
<protein>
    <submittedName>
        <fullName evidence="6">Transcriptional regulator</fullName>
    </submittedName>
</protein>
<dbReference type="SUPFAM" id="SSF46785">
    <property type="entry name" value="Winged helix' DNA-binding domain"/>
    <property type="match status" value="1"/>
</dbReference>
<comment type="similarity">
    <text evidence="1">Belongs to the LysR transcriptional regulatory family.</text>
</comment>
<dbReference type="Proteomes" id="UP000030129">
    <property type="component" value="Unassembled WGS sequence"/>
</dbReference>
<keyword evidence="4" id="KW-0804">Transcription</keyword>
<evidence type="ECO:0000313" key="7">
    <source>
        <dbReference type="Proteomes" id="UP000030129"/>
    </source>
</evidence>
<dbReference type="EMBL" id="JRLV01000025">
    <property type="protein sequence ID" value="KGO78872.1"/>
    <property type="molecule type" value="Genomic_DNA"/>
</dbReference>
<dbReference type="GO" id="GO:0000976">
    <property type="term" value="F:transcription cis-regulatory region binding"/>
    <property type="evidence" value="ECO:0007669"/>
    <property type="project" value="TreeGrafter"/>
</dbReference>
<keyword evidence="7" id="KW-1185">Reference proteome</keyword>